<reference evidence="12 13" key="1">
    <citation type="submission" date="2019-06" db="EMBL/GenBank/DDBJ databases">
        <title>Whole genome sequence for Cellvibrionaceae sp. R142.</title>
        <authorList>
            <person name="Wang G."/>
        </authorList>
    </citation>
    <scope>NUCLEOTIDE SEQUENCE [LARGE SCALE GENOMIC DNA]</scope>
    <source>
        <strain evidence="12 13">R142</strain>
    </source>
</reference>
<accession>A0A545SXF2</accession>
<keyword evidence="6 8" id="KW-0472">Membrane</keyword>
<keyword evidence="13" id="KW-1185">Reference proteome</keyword>
<evidence type="ECO:0000259" key="11">
    <source>
        <dbReference type="Pfam" id="PF07715"/>
    </source>
</evidence>
<sequence>MALISACPAGRFFLQTRRATISREEFTMNQKKFARAVLWQAIAGVVLCAPPSFAQTEEAAIEEVLVTGTRIRQSPLDAPAPVMSLDADDLNRTGLSALADNLQRLPGMGSALNTKFNSSGNFGSTQPGEGVGAGAAQVNLRHLDAKRTLVLVDGIRWVNAASATGIPGAPDLNTIPQNIIERVEILQDGASAIYGSDAIGGVVNIITKKDFEGLAFDIRSGGFVSDSDGETLDVSATFGAVSERSSVMVSVGYVDQQEVQSIDRPETRFLFGLDSCIPLCSSATPQGRFFINDADNLARFPDGGVFTIRDGAVPGAGSTALTLADFRDFNSPADRFNFQERNLTVTPSERLNIFLQARYDITPDTTAYLRGLYNNRESTNRAAPEPIFIGPFASTNGPLDTLVIDATNPYNPFGCDISTSLRDDFDPATDCENTVFIARRPLEAGNRVFEQDVNTWYVATGLEGQFDVGDNNWFWDANVVFAKNRGDQIKRGGFIVSRLIQALGPVDDCVGAANGCVPFNIFGGQGDGSGTITQEMLDFVGFNAKNVSGQDLFDFTANVSGTLFELPAGPLGFAAGVEFRDQEGFFEPDAIVAAGDSNGVPAFPSEGEFDVTEVYGEIRLPLLRDAPGADLLEVSAAVRYTDYDFADSENTWKVGVLWRPFDDLSLRGSASTGLRAPTIGELFTSEEAIDEIFDDPCAGDRASTDPNVVAGCAAVGATDTFQPNEQLRIIALGNPDLEPETSDNFTLGATYAPSWVDNLDWVEDLVFDLNWYQIELDDAIRVRDAGTQLQLCLEATGRVALGDPSAQPDADFLCDGIQRNALGALARFESPLVNISSLETSGVDFSVTYQSPPTDFGTFGVSWVANFLNDFEEEFPINAAGTESLTVDRTGKVVAGTRELAFPELRYNLIVDWFMDKWSASVTFRYVDEVEERCATNGSLGAFPESLCSKFVPGLFDPVTETGPKNVIDDQLYTDVRLSWQSDPGDSGFTLTVGANNLFDEEPPLCTSCGLNNFNATLHDVPGVFGYVQVSYRN</sequence>
<dbReference type="PANTHER" id="PTHR47234:SF2">
    <property type="entry name" value="TONB-DEPENDENT RECEPTOR"/>
    <property type="match status" value="1"/>
</dbReference>
<dbReference type="Gene3D" id="2.40.170.20">
    <property type="entry name" value="TonB-dependent receptor, beta-barrel domain"/>
    <property type="match status" value="1"/>
</dbReference>
<dbReference type="InterPro" id="IPR037066">
    <property type="entry name" value="Plug_dom_sf"/>
</dbReference>
<dbReference type="PANTHER" id="PTHR47234">
    <property type="match status" value="1"/>
</dbReference>
<comment type="similarity">
    <text evidence="8 9">Belongs to the TonB-dependent receptor family.</text>
</comment>
<dbReference type="PROSITE" id="PS52016">
    <property type="entry name" value="TONB_DEPENDENT_REC_3"/>
    <property type="match status" value="1"/>
</dbReference>
<dbReference type="InterPro" id="IPR000531">
    <property type="entry name" value="Beta-barrel_TonB"/>
</dbReference>
<dbReference type="SUPFAM" id="SSF56935">
    <property type="entry name" value="Porins"/>
    <property type="match status" value="1"/>
</dbReference>
<protein>
    <submittedName>
        <fullName evidence="12">TonB-dependent receptor</fullName>
    </submittedName>
</protein>
<feature type="domain" description="TonB-dependent receptor plug" evidence="11">
    <location>
        <begin position="76"/>
        <end position="202"/>
    </location>
</feature>
<feature type="domain" description="TonB-dependent receptor-like beta-barrel" evidence="10">
    <location>
        <begin position="432"/>
        <end position="998"/>
    </location>
</feature>
<dbReference type="AlphaFoldDB" id="A0A545SXF2"/>
<keyword evidence="7 8" id="KW-0998">Cell outer membrane</keyword>
<evidence type="ECO:0000256" key="4">
    <source>
        <dbReference type="ARBA" id="ARBA00022692"/>
    </source>
</evidence>
<keyword evidence="3 8" id="KW-1134">Transmembrane beta strand</keyword>
<dbReference type="Proteomes" id="UP000319732">
    <property type="component" value="Unassembled WGS sequence"/>
</dbReference>
<evidence type="ECO:0000256" key="6">
    <source>
        <dbReference type="ARBA" id="ARBA00023136"/>
    </source>
</evidence>
<comment type="subcellular location">
    <subcellularLocation>
        <location evidence="1 8">Cell outer membrane</location>
        <topology evidence="1 8">Multi-pass membrane protein</topology>
    </subcellularLocation>
</comment>
<evidence type="ECO:0000256" key="5">
    <source>
        <dbReference type="ARBA" id="ARBA00023077"/>
    </source>
</evidence>
<keyword evidence="2 8" id="KW-0813">Transport</keyword>
<keyword evidence="4 8" id="KW-0812">Transmembrane</keyword>
<proteinExistence type="inferred from homology"/>
<name>A0A545SXF2_9GAMM</name>
<evidence type="ECO:0000256" key="3">
    <source>
        <dbReference type="ARBA" id="ARBA00022452"/>
    </source>
</evidence>
<evidence type="ECO:0000259" key="10">
    <source>
        <dbReference type="Pfam" id="PF00593"/>
    </source>
</evidence>
<evidence type="ECO:0000256" key="2">
    <source>
        <dbReference type="ARBA" id="ARBA00022448"/>
    </source>
</evidence>
<dbReference type="InterPro" id="IPR012910">
    <property type="entry name" value="Plug_dom"/>
</dbReference>
<evidence type="ECO:0000313" key="12">
    <source>
        <dbReference type="EMBL" id="TQV69641.1"/>
    </source>
</evidence>
<evidence type="ECO:0000256" key="9">
    <source>
        <dbReference type="RuleBase" id="RU003357"/>
    </source>
</evidence>
<organism evidence="12 13">
    <name type="scientific">Exilibacterium tricleocarpae</name>
    <dbReference type="NCBI Taxonomy" id="2591008"/>
    <lineage>
        <taxon>Bacteria</taxon>
        <taxon>Pseudomonadati</taxon>
        <taxon>Pseudomonadota</taxon>
        <taxon>Gammaproteobacteria</taxon>
        <taxon>Cellvibrionales</taxon>
        <taxon>Cellvibrionaceae</taxon>
        <taxon>Exilibacterium</taxon>
    </lineage>
</organism>
<dbReference type="InterPro" id="IPR036942">
    <property type="entry name" value="Beta-barrel_TonB_sf"/>
</dbReference>
<gene>
    <name evidence="12" type="ORF">FKG94_22880</name>
</gene>
<dbReference type="Pfam" id="PF00593">
    <property type="entry name" value="TonB_dep_Rec_b-barrel"/>
    <property type="match status" value="1"/>
</dbReference>
<dbReference type="OrthoDB" id="9805434at2"/>
<keyword evidence="5 9" id="KW-0798">TonB box</keyword>
<evidence type="ECO:0000256" key="1">
    <source>
        <dbReference type="ARBA" id="ARBA00004571"/>
    </source>
</evidence>
<dbReference type="EMBL" id="VHSG01000027">
    <property type="protein sequence ID" value="TQV69641.1"/>
    <property type="molecule type" value="Genomic_DNA"/>
</dbReference>
<dbReference type="Pfam" id="PF07715">
    <property type="entry name" value="Plug"/>
    <property type="match status" value="1"/>
</dbReference>
<keyword evidence="12" id="KW-0675">Receptor</keyword>
<evidence type="ECO:0000313" key="13">
    <source>
        <dbReference type="Proteomes" id="UP000319732"/>
    </source>
</evidence>
<evidence type="ECO:0000256" key="7">
    <source>
        <dbReference type="ARBA" id="ARBA00023237"/>
    </source>
</evidence>
<dbReference type="InterPro" id="IPR039426">
    <property type="entry name" value="TonB-dep_rcpt-like"/>
</dbReference>
<comment type="caution">
    <text evidence="12">The sequence shown here is derived from an EMBL/GenBank/DDBJ whole genome shotgun (WGS) entry which is preliminary data.</text>
</comment>
<dbReference type="Gene3D" id="2.170.130.10">
    <property type="entry name" value="TonB-dependent receptor, plug domain"/>
    <property type="match status" value="1"/>
</dbReference>
<dbReference type="GO" id="GO:0009279">
    <property type="term" value="C:cell outer membrane"/>
    <property type="evidence" value="ECO:0007669"/>
    <property type="project" value="UniProtKB-SubCell"/>
</dbReference>
<evidence type="ECO:0000256" key="8">
    <source>
        <dbReference type="PROSITE-ProRule" id="PRU01360"/>
    </source>
</evidence>